<feature type="region of interest" description="Disordered" evidence="1">
    <location>
        <begin position="48"/>
        <end position="80"/>
    </location>
</feature>
<evidence type="ECO:0000256" key="1">
    <source>
        <dbReference type="SAM" id="MobiDB-lite"/>
    </source>
</evidence>
<dbReference type="AlphaFoldDB" id="A0A3N4UYJ2"/>
<evidence type="ECO:0000313" key="3">
    <source>
        <dbReference type="Proteomes" id="UP000269708"/>
    </source>
</evidence>
<protein>
    <submittedName>
        <fullName evidence="2">Uncharacterized protein</fullName>
    </submittedName>
</protein>
<reference evidence="2 3" key="1">
    <citation type="submission" date="2018-11" db="EMBL/GenBank/DDBJ databases">
        <title>Genomic Encyclopedia of Type Strains, Phase IV (KMG-IV): sequencing the most valuable type-strain genomes for metagenomic binning, comparative biology and taxonomic classification.</title>
        <authorList>
            <person name="Goeker M."/>
        </authorList>
    </citation>
    <scope>NUCLEOTIDE SEQUENCE [LARGE SCALE GENOMIC DNA]</scope>
    <source>
        <strain evidence="2 3">DSM 25623</strain>
    </source>
</reference>
<dbReference type="EMBL" id="RKQN01000004">
    <property type="protein sequence ID" value="RPE75792.1"/>
    <property type="molecule type" value="Genomic_DNA"/>
</dbReference>
<dbReference type="Proteomes" id="UP000269708">
    <property type="component" value="Unassembled WGS sequence"/>
</dbReference>
<name>A0A3N4UYJ2_9GAMM</name>
<organism evidence="2 3">
    <name type="scientific">Vulcaniibacterium tengchongense</name>
    <dbReference type="NCBI Taxonomy" id="1273429"/>
    <lineage>
        <taxon>Bacteria</taxon>
        <taxon>Pseudomonadati</taxon>
        <taxon>Pseudomonadota</taxon>
        <taxon>Gammaproteobacteria</taxon>
        <taxon>Lysobacterales</taxon>
        <taxon>Lysobacteraceae</taxon>
        <taxon>Vulcaniibacterium</taxon>
    </lineage>
</organism>
<gene>
    <name evidence="2" type="ORF">EDC50_2687</name>
</gene>
<evidence type="ECO:0000313" key="2">
    <source>
        <dbReference type="EMBL" id="RPE75792.1"/>
    </source>
</evidence>
<feature type="compositionally biased region" description="Low complexity" evidence="1">
    <location>
        <begin position="48"/>
        <end position="77"/>
    </location>
</feature>
<keyword evidence="3" id="KW-1185">Reference proteome</keyword>
<accession>A0A3N4UYJ2</accession>
<sequence length="316" mass="33450">MRARISGKPLLAVAAVAGLALLAAPWATQRMRELPVVFAAEAPADSADAPASGAIAPTPSAAAAARTPAAPSTAPRAQSDLRREFEDTPDLYAYAQRLQPAARNGDPEALWLISRVYDYCSPYALAPTAYARDTRLIGEMKLRGSESMVAARDRVSRRCARFLPEDDLSPQAIWVVREKAAEAGSLAAEAALLAADRPLAQGPEYRADLVDRVRRSQDAEAYAALSPAMGVAAAGEPMLADKVAGTQFAELAWQLAACRLGLDCGPDGALMTNYCANGGICSQDPQQDFPSFVYDAAIPRQGAEVVNEMVDSLVSE</sequence>
<proteinExistence type="predicted"/>
<comment type="caution">
    <text evidence="2">The sequence shown here is derived from an EMBL/GenBank/DDBJ whole genome shotgun (WGS) entry which is preliminary data.</text>
</comment>
<dbReference type="RefSeq" id="WP_242003021.1">
    <property type="nucleotide sequence ID" value="NZ_RKQN01000004.1"/>
</dbReference>